<dbReference type="FunFam" id="3.30.160.60:FF:002607">
    <property type="entry name" value="zinc finger protein 184"/>
    <property type="match status" value="1"/>
</dbReference>
<dbReference type="SUPFAM" id="SSF57667">
    <property type="entry name" value="beta-beta-alpha zinc fingers"/>
    <property type="match status" value="4"/>
</dbReference>
<evidence type="ECO:0000256" key="12">
    <source>
        <dbReference type="PROSITE-ProRule" id="PRU00042"/>
    </source>
</evidence>
<dbReference type="InterPro" id="IPR036236">
    <property type="entry name" value="Znf_C2H2_sf"/>
</dbReference>
<dbReference type="GO" id="GO:0008270">
    <property type="term" value="F:zinc ion binding"/>
    <property type="evidence" value="ECO:0007669"/>
    <property type="project" value="UniProtKB-KW"/>
</dbReference>
<dbReference type="GO" id="GO:0006357">
    <property type="term" value="P:regulation of transcription by RNA polymerase II"/>
    <property type="evidence" value="ECO:0000318"/>
    <property type="project" value="GO_Central"/>
</dbReference>
<dbReference type="KEGG" id="xla:108718343"/>
<dbReference type="CTD" id="108718343"/>
<dbReference type="FunFam" id="3.30.160.60:FF:001224">
    <property type="entry name" value="zinc finger protein 771-like"/>
    <property type="match status" value="1"/>
</dbReference>
<evidence type="ECO:0000256" key="10">
    <source>
        <dbReference type="ARBA" id="ARBA00023163"/>
    </source>
</evidence>
<evidence type="ECO:0000256" key="4">
    <source>
        <dbReference type="ARBA" id="ARBA00022723"/>
    </source>
</evidence>
<proteinExistence type="inferred from homology"/>
<keyword evidence="4" id="KW-0479">Metal-binding</keyword>
<gene>
    <name evidence="15" type="primary">zfp1.S</name>
</gene>
<keyword evidence="6 12" id="KW-0863">Zinc-finger</keyword>
<evidence type="ECO:0000313" key="15">
    <source>
        <dbReference type="RefSeq" id="XP_041421099.1"/>
    </source>
</evidence>
<dbReference type="GeneID" id="108718343"/>
<comment type="subcellular location">
    <subcellularLocation>
        <location evidence="2">Nucleus</location>
    </subcellularLocation>
</comment>
<evidence type="ECO:0000256" key="6">
    <source>
        <dbReference type="ARBA" id="ARBA00022771"/>
    </source>
</evidence>
<evidence type="ECO:0000256" key="7">
    <source>
        <dbReference type="ARBA" id="ARBA00022833"/>
    </source>
</evidence>
<feature type="domain" description="C2H2-type" evidence="13">
    <location>
        <begin position="324"/>
        <end position="351"/>
    </location>
</feature>
<keyword evidence="10" id="KW-0804">Transcription</keyword>
<dbReference type="FunFam" id="3.30.160.60:FF:000478">
    <property type="entry name" value="Zinc finger protein 133"/>
    <property type="match status" value="1"/>
</dbReference>
<organism evidence="14 15">
    <name type="scientific">Xenopus laevis</name>
    <name type="common">African clawed frog</name>
    <dbReference type="NCBI Taxonomy" id="8355"/>
    <lineage>
        <taxon>Eukaryota</taxon>
        <taxon>Metazoa</taxon>
        <taxon>Chordata</taxon>
        <taxon>Craniata</taxon>
        <taxon>Vertebrata</taxon>
        <taxon>Euteleostomi</taxon>
        <taxon>Amphibia</taxon>
        <taxon>Batrachia</taxon>
        <taxon>Anura</taxon>
        <taxon>Pipoidea</taxon>
        <taxon>Pipidae</taxon>
        <taxon>Xenopodinae</taxon>
        <taxon>Xenopus</taxon>
        <taxon>Xenopus</taxon>
    </lineage>
</organism>
<feature type="domain" description="C2H2-type" evidence="13">
    <location>
        <begin position="436"/>
        <end position="463"/>
    </location>
</feature>
<sequence>MDQMGISQEPTEPVMGNQDPDQLHETILTLTLEIIYLLTGEGYIVTKKSGDDMPLPQSCTDCMLGGACRHHVTSPTVAPPPGSVIQKENAKKILELMSNIIQLLTGEVAIRCEDVSLYFSLEEWQYLKGNKSRYREVIRGSVQQTDCSEEDQRDVPADGESLLYCDSKSSKIVAEEPFLLQRQALPNMPPATPPQRPPNCIPHGIKEKLASWEGEEGSHPWTVQGTDISTDPNNTFLFHEMKEEEEEEDSWEEGKDSEYSIVTVTEPMEETLDMDFDPNKSFSSVTISELETTTHIGDESQKVHMIGHKDLVRHHRTQTGQNLFACSVCGKCFTQREKLIEHFRNHTGEKPFACDECGKRFTHRAKLMGHQRTHKGEKPFTCSQCKKSFARQNELKRHFRIHTGEKPFSCSECGKCFKQRSHLEVHYRIHTGEKPISCSECGQCFARHTELNRHLITHTGYKPFSCSICGKCFGLRSGLTRHFRIHTGENQKSCSVCNCPNSGPALIS</sequence>
<dbReference type="SMART" id="SM00355">
    <property type="entry name" value="ZnF_C2H2"/>
    <property type="match status" value="6"/>
</dbReference>
<dbReference type="FunFam" id="3.30.160.60:FF:001326">
    <property type="entry name" value="Zinc finger protein 432"/>
    <property type="match status" value="1"/>
</dbReference>
<reference evidence="15" key="1">
    <citation type="submission" date="2025-08" db="UniProtKB">
        <authorList>
            <consortium name="RefSeq"/>
        </authorList>
    </citation>
    <scope>IDENTIFICATION</scope>
    <source>
        <strain evidence="15">J_2021</strain>
        <tissue evidence="15">Erythrocytes</tissue>
    </source>
</reference>
<evidence type="ECO:0000256" key="9">
    <source>
        <dbReference type="ARBA" id="ARBA00023125"/>
    </source>
</evidence>
<feature type="domain" description="C2H2-type" evidence="13">
    <location>
        <begin position="408"/>
        <end position="435"/>
    </location>
</feature>
<feature type="domain" description="C2H2-type" evidence="13">
    <location>
        <begin position="464"/>
        <end position="491"/>
    </location>
</feature>
<dbReference type="InterPro" id="IPR050331">
    <property type="entry name" value="Zinc_finger"/>
</dbReference>
<evidence type="ECO:0000256" key="1">
    <source>
        <dbReference type="ARBA" id="ARBA00003767"/>
    </source>
</evidence>
<dbReference type="GO" id="GO:0005634">
    <property type="term" value="C:nucleus"/>
    <property type="evidence" value="ECO:0007669"/>
    <property type="project" value="UniProtKB-SubCell"/>
</dbReference>
<dbReference type="OrthoDB" id="427030at2759"/>
<evidence type="ECO:0000256" key="11">
    <source>
        <dbReference type="ARBA" id="ARBA00023242"/>
    </source>
</evidence>
<comment type="function">
    <text evidence="1">May be involved in transcriptional regulation.</text>
</comment>
<dbReference type="Pfam" id="PF00096">
    <property type="entry name" value="zf-C2H2"/>
    <property type="match status" value="6"/>
</dbReference>
<comment type="similarity">
    <text evidence="3">Belongs to the krueppel C2H2-type zinc-finger protein family.</text>
</comment>
<dbReference type="FunFam" id="3.30.160.60:FF:002343">
    <property type="entry name" value="Zinc finger protein 33A"/>
    <property type="match status" value="1"/>
</dbReference>
<dbReference type="PROSITE" id="PS50157">
    <property type="entry name" value="ZINC_FINGER_C2H2_2"/>
    <property type="match status" value="6"/>
</dbReference>
<keyword evidence="7" id="KW-0862">Zinc</keyword>
<dbReference type="PANTHER" id="PTHR16515:SF50">
    <property type="entry name" value="GASTRULA ZINC FINGER PROTEIN XLCGF57.1-LIKE"/>
    <property type="match status" value="1"/>
</dbReference>
<dbReference type="AlphaFoldDB" id="A0A8J1KXW3"/>
<dbReference type="PROSITE" id="PS00028">
    <property type="entry name" value="ZINC_FINGER_C2H2_1"/>
    <property type="match status" value="6"/>
</dbReference>
<dbReference type="GO" id="GO:0000978">
    <property type="term" value="F:RNA polymerase II cis-regulatory region sequence-specific DNA binding"/>
    <property type="evidence" value="ECO:0000318"/>
    <property type="project" value="GO_Central"/>
</dbReference>
<dbReference type="RefSeq" id="XP_041421099.1">
    <property type="nucleotide sequence ID" value="XM_041565165.1"/>
</dbReference>
<evidence type="ECO:0000256" key="3">
    <source>
        <dbReference type="ARBA" id="ARBA00006991"/>
    </source>
</evidence>
<evidence type="ECO:0000256" key="5">
    <source>
        <dbReference type="ARBA" id="ARBA00022737"/>
    </source>
</evidence>
<dbReference type="FunFam" id="3.30.160.60:FF:001442">
    <property type="entry name" value="zinc finger protein 696"/>
    <property type="match status" value="1"/>
</dbReference>
<evidence type="ECO:0000256" key="8">
    <source>
        <dbReference type="ARBA" id="ARBA00023015"/>
    </source>
</evidence>
<dbReference type="GO" id="GO:0003700">
    <property type="term" value="F:DNA-binding transcription factor activity"/>
    <property type="evidence" value="ECO:0000318"/>
    <property type="project" value="GO_Central"/>
</dbReference>
<keyword evidence="14" id="KW-1185">Reference proteome</keyword>
<feature type="domain" description="C2H2-type" evidence="13">
    <location>
        <begin position="380"/>
        <end position="407"/>
    </location>
</feature>
<dbReference type="PANTHER" id="PTHR16515">
    <property type="entry name" value="PR DOMAIN ZINC FINGER PROTEIN"/>
    <property type="match status" value="1"/>
</dbReference>
<keyword evidence="11" id="KW-0539">Nucleus</keyword>
<evidence type="ECO:0000256" key="2">
    <source>
        <dbReference type="ARBA" id="ARBA00004123"/>
    </source>
</evidence>
<dbReference type="Proteomes" id="UP000186698">
    <property type="component" value="Chromosome 5S"/>
</dbReference>
<keyword evidence="9" id="KW-0238">DNA-binding</keyword>
<evidence type="ECO:0000259" key="13">
    <source>
        <dbReference type="PROSITE" id="PS50157"/>
    </source>
</evidence>
<dbReference type="InterPro" id="IPR013087">
    <property type="entry name" value="Znf_C2H2_type"/>
</dbReference>
<keyword evidence="5" id="KW-0677">Repeat</keyword>
<evidence type="ECO:0000313" key="14">
    <source>
        <dbReference type="Proteomes" id="UP000186698"/>
    </source>
</evidence>
<keyword evidence="8" id="KW-0805">Transcription regulation</keyword>
<dbReference type="Gene3D" id="3.30.160.60">
    <property type="entry name" value="Classic Zinc Finger"/>
    <property type="match status" value="6"/>
</dbReference>
<accession>A0A8J1KXW3</accession>
<name>A0A8J1KXW3_XENLA</name>
<protein>
    <submittedName>
        <fullName evidence="15">Oocyte zinc finger protein XlCOF7.1-like isoform X1</fullName>
    </submittedName>
</protein>
<feature type="domain" description="C2H2-type" evidence="13">
    <location>
        <begin position="352"/>
        <end position="379"/>
    </location>
</feature>